<dbReference type="PATRIC" id="fig|446465.5.peg.3105"/>
<gene>
    <name evidence="2" type="ordered locus">Bfae_31380</name>
</gene>
<dbReference type="NCBIfam" id="NF038094">
    <property type="entry name" value="CueP_fam"/>
    <property type="match status" value="1"/>
</dbReference>
<accession>C7MB11</accession>
<protein>
    <recommendedName>
        <fullName evidence="4">CueP family metal-binding protein</fullName>
    </recommendedName>
</protein>
<evidence type="ECO:0000256" key="1">
    <source>
        <dbReference type="SAM" id="SignalP"/>
    </source>
</evidence>
<dbReference type="Gene3D" id="2.60.40.3700">
    <property type="match status" value="1"/>
</dbReference>
<sequence length="201" mass="21013">MLTSRPAPALPRRALGGILALPALALAGCSRDAGTEAPADPAQELLSAHDLDGLGAREIIDRLEALPLPERPQDLLASVLPESLSLSDAAGTEVSLPLPDGEFYVSIAPFVEATHECVMHSLTTCLGELQEQELEVSVTTADGEVLLDEVRATAPNGFLGLWLPRDQELTVTLAREGASASGPLLTDAEAPTCVTTMQLDA</sequence>
<dbReference type="EMBL" id="CP001643">
    <property type="protein sequence ID" value="ACU86898.1"/>
    <property type="molecule type" value="Genomic_DNA"/>
</dbReference>
<dbReference type="AlphaFoldDB" id="C7MB11"/>
<dbReference type="KEGG" id="bfa:Bfae_31380"/>
<feature type="signal peptide" evidence="1">
    <location>
        <begin position="1"/>
        <end position="27"/>
    </location>
</feature>
<dbReference type="STRING" id="446465.Bfae_31380"/>
<proteinExistence type="predicted"/>
<dbReference type="Pfam" id="PF21172">
    <property type="entry name" value="CueP"/>
    <property type="match status" value="1"/>
</dbReference>
<dbReference type="PROSITE" id="PS51257">
    <property type="entry name" value="PROKAR_LIPOPROTEIN"/>
    <property type="match status" value="1"/>
</dbReference>
<dbReference type="eggNOG" id="ENOG502ZBTG">
    <property type="taxonomic scope" value="Bacteria"/>
</dbReference>
<keyword evidence="3" id="KW-1185">Reference proteome</keyword>
<name>C7MB11_BRAFD</name>
<feature type="chain" id="PRO_5038848535" description="CueP family metal-binding protein" evidence="1">
    <location>
        <begin position="28"/>
        <end position="201"/>
    </location>
</feature>
<evidence type="ECO:0000313" key="2">
    <source>
        <dbReference type="EMBL" id="ACU86898.1"/>
    </source>
</evidence>
<evidence type="ECO:0000313" key="3">
    <source>
        <dbReference type="Proteomes" id="UP000001919"/>
    </source>
</evidence>
<dbReference type="Proteomes" id="UP000001919">
    <property type="component" value="Chromosome"/>
</dbReference>
<organism evidence="2 3">
    <name type="scientific">Brachybacterium faecium (strain ATCC 43885 / DSM 4810 / JCM 11609 / LMG 19847 / NBRC 14762 / NCIMB 9860 / 6-10)</name>
    <dbReference type="NCBI Taxonomy" id="446465"/>
    <lineage>
        <taxon>Bacteria</taxon>
        <taxon>Bacillati</taxon>
        <taxon>Actinomycetota</taxon>
        <taxon>Actinomycetes</taxon>
        <taxon>Micrococcales</taxon>
        <taxon>Dermabacteraceae</taxon>
        <taxon>Brachybacterium</taxon>
    </lineage>
</organism>
<evidence type="ECO:0008006" key="4">
    <source>
        <dbReference type="Google" id="ProtNLM"/>
    </source>
</evidence>
<keyword evidence="1" id="KW-0732">Signal</keyword>
<dbReference type="OrthoDB" id="73040at2"/>
<reference evidence="2 3" key="1">
    <citation type="journal article" date="2009" name="Stand. Genomic Sci.">
        <title>Complete genome sequence of Brachybacterium faecium type strain (Schefferle 6-10).</title>
        <authorList>
            <person name="Lapidus A."/>
            <person name="Pukall R."/>
            <person name="Labuttii K."/>
            <person name="Copeland A."/>
            <person name="Del Rio T.G."/>
            <person name="Nolan M."/>
            <person name="Chen F."/>
            <person name="Lucas S."/>
            <person name="Tice H."/>
            <person name="Cheng J.F."/>
            <person name="Bruce D."/>
            <person name="Goodwin L."/>
            <person name="Pitluck S."/>
            <person name="Rohde M."/>
            <person name="Goker M."/>
            <person name="Pati A."/>
            <person name="Ivanova N."/>
            <person name="Mavrommatis K."/>
            <person name="Chen A."/>
            <person name="Palaniappan K."/>
            <person name="D'haeseleer P."/>
            <person name="Chain P."/>
            <person name="Bristow J."/>
            <person name="Eisen J.A."/>
            <person name="Markowitz V."/>
            <person name="Hugenholtz P."/>
            <person name="Kyrpides N.C."/>
            <person name="Klenk H.P."/>
        </authorList>
    </citation>
    <scope>NUCLEOTIDE SEQUENCE [LARGE SCALE GENOMIC DNA]</scope>
    <source>
        <strain evidence="3">ATCC 43885 / DSM 4810 / JCM 11609 / LMG 19847 / NBRC 14762 / NCIMB 9860 / 6-10</strain>
    </source>
</reference>
<dbReference type="InterPro" id="IPR047808">
    <property type="entry name" value="CueP-like"/>
</dbReference>
<dbReference type="HOGENOM" id="CLU_115304_0_0_11"/>